<feature type="transmembrane region" description="Helical" evidence="1">
    <location>
        <begin position="7"/>
        <end position="25"/>
    </location>
</feature>
<feature type="transmembrane region" description="Helical" evidence="1">
    <location>
        <begin position="176"/>
        <end position="194"/>
    </location>
</feature>
<evidence type="ECO:0000256" key="1">
    <source>
        <dbReference type="SAM" id="Phobius"/>
    </source>
</evidence>
<feature type="transmembrane region" description="Helical" evidence="1">
    <location>
        <begin position="88"/>
        <end position="109"/>
    </location>
</feature>
<protein>
    <submittedName>
        <fullName evidence="2">Uncharacterized protein</fullName>
    </submittedName>
</protein>
<name>A0A0N8R3C2_PSESX</name>
<feature type="transmembrane region" description="Helical" evidence="1">
    <location>
        <begin position="200"/>
        <end position="216"/>
    </location>
</feature>
<reference evidence="2 3" key="1">
    <citation type="submission" date="2015-09" db="EMBL/GenBank/DDBJ databases">
        <title>Genome announcement of multiple Pseudomonas syringae strains.</title>
        <authorList>
            <person name="Thakur S."/>
            <person name="Wang P.W."/>
            <person name="Gong Y."/>
            <person name="Weir B.S."/>
            <person name="Guttman D.S."/>
        </authorList>
    </citation>
    <scope>NUCLEOTIDE SEQUENCE [LARGE SCALE GENOMIC DNA]</scope>
    <source>
        <strain evidence="2 3">ICMP9419</strain>
    </source>
</reference>
<dbReference type="EMBL" id="LJQD01000565">
    <property type="protein sequence ID" value="KPW89182.1"/>
    <property type="molecule type" value="Genomic_DNA"/>
</dbReference>
<sequence>MNQVKLLPSRFFCYTLLLVTGWLLVSNIDVLRSQSVDLAHHYALAYRIAENFNLVNSNDPTLGEMNYYPRLSHIVAAIVGWPLHSTFLGLQVVSLLSLAAIWGAFIYMLNTLPRRVARASTLTLVLLLVVNRYVFHFDVHGGEIVGNYFYSQLVGQAVAILSMAVAVFLEVRRGRGTAYVFLIGVIALNTGVHLLPTLELLGLLGGLVLFNAYSDFLERKLGVPAAVASLLIPIVALAGVVLNPAFSSMRKISENDGTLSFLNITYPTGIATLCVLGVILSLVLLALHVKNKPMLGYPAVKYLALYGGAVSCLCLLQMVLVKYGMGSDYAVKKYVYGIVAHVFVSLSILLGFVFCRKASDDSDTSNNYSLFYALFVAVSFYVVFNASIPTLESYDLSELVRLEKKLDAIALQLPATEAGENDVVIGLEGRSRVFDYLFSISIFKTQRELALSDVLIAHSLQDYAKYSRVITSAGVKSYDTKECRIFSGAGVSVSSAQCLSERANESSYCRGRVDFSTAGLVDQRRLKGFGSAENIGAWIVGRSAEFNCILDAQPPSVMVVDWIPFVNSKHPKQAVKVLINGVEQYSSVLTESAVTATEIKLPPSNGDKLVITFSTPDSVSPQQLGMSEDKRSLSVLVKAVTFK</sequence>
<evidence type="ECO:0000313" key="3">
    <source>
        <dbReference type="Proteomes" id="UP000050381"/>
    </source>
</evidence>
<gene>
    <name evidence="2" type="ORF">ALO79_02881</name>
</gene>
<feature type="transmembrane region" description="Helical" evidence="1">
    <location>
        <begin position="299"/>
        <end position="321"/>
    </location>
</feature>
<proteinExistence type="predicted"/>
<accession>A0A0N8R3C2</accession>
<feature type="transmembrane region" description="Helical" evidence="1">
    <location>
        <begin position="116"/>
        <end position="135"/>
    </location>
</feature>
<dbReference type="PATRIC" id="fig|264450.4.peg.3492"/>
<feature type="transmembrane region" description="Helical" evidence="1">
    <location>
        <begin position="333"/>
        <end position="355"/>
    </location>
</feature>
<feature type="transmembrane region" description="Helical" evidence="1">
    <location>
        <begin position="223"/>
        <end position="246"/>
    </location>
</feature>
<organism evidence="2 3">
    <name type="scientific">Pseudomonas syringae pv. castaneae</name>
    <dbReference type="NCBI Taxonomy" id="264450"/>
    <lineage>
        <taxon>Bacteria</taxon>
        <taxon>Pseudomonadati</taxon>
        <taxon>Pseudomonadota</taxon>
        <taxon>Gammaproteobacteria</taxon>
        <taxon>Pseudomonadales</taxon>
        <taxon>Pseudomonadaceae</taxon>
        <taxon>Pseudomonas</taxon>
        <taxon>Pseudomonas syringae</taxon>
    </lineage>
</organism>
<keyword evidence="1" id="KW-0812">Transmembrane</keyword>
<dbReference type="AlphaFoldDB" id="A0A0N8R3C2"/>
<feature type="transmembrane region" description="Helical" evidence="1">
    <location>
        <begin position="266"/>
        <end position="287"/>
    </location>
</feature>
<keyword evidence="1" id="KW-1133">Transmembrane helix</keyword>
<comment type="caution">
    <text evidence="2">The sequence shown here is derived from an EMBL/GenBank/DDBJ whole genome shotgun (WGS) entry which is preliminary data.</text>
</comment>
<keyword evidence="1" id="KW-0472">Membrane</keyword>
<evidence type="ECO:0000313" key="2">
    <source>
        <dbReference type="EMBL" id="KPW89182.1"/>
    </source>
</evidence>
<dbReference type="Proteomes" id="UP000050381">
    <property type="component" value="Unassembled WGS sequence"/>
</dbReference>
<feature type="transmembrane region" description="Helical" evidence="1">
    <location>
        <begin position="367"/>
        <end position="384"/>
    </location>
</feature>
<feature type="transmembrane region" description="Helical" evidence="1">
    <location>
        <begin position="147"/>
        <end position="169"/>
    </location>
</feature>